<evidence type="ECO:0000313" key="2">
    <source>
        <dbReference type="Proteomes" id="UP000004849"/>
    </source>
</evidence>
<proteinExistence type="predicted"/>
<protein>
    <submittedName>
        <fullName evidence="1">Uncharacterized protein</fullName>
    </submittedName>
</protein>
<accession>B6VVS0</accession>
<evidence type="ECO:0000313" key="1">
    <source>
        <dbReference type="EMBL" id="EEB26127.1"/>
    </source>
</evidence>
<name>B6VVS0_9BACT</name>
<reference evidence="1 2" key="1">
    <citation type="submission" date="2008-10" db="EMBL/GenBank/DDBJ databases">
        <title>Draft genome sequence of Bacteroides dorei (DSM 17855).</title>
        <authorList>
            <person name="Sudarsanam P."/>
            <person name="Ley R."/>
            <person name="Guruge J."/>
            <person name="Turnbaugh P.J."/>
            <person name="Mahowald M."/>
            <person name="Liep D."/>
            <person name="Gordon J."/>
        </authorList>
    </citation>
    <scope>NUCLEOTIDE SEQUENCE [LARGE SCALE GENOMIC DNA]</scope>
    <source>
        <strain evidence="1 2">DSM 17855</strain>
    </source>
</reference>
<dbReference type="HOGENOM" id="CLU_431931_0_0_10"/>
<gene>
    <name evidence="1" type="ORF">BACDOR_01378</name>
</gene>
<sequence>MNLHNIKRLLARKYLSLPKNIKPQNKSVAMEIKLDRKKDYITKSDHKEQIMKYLSWKIKPFALYHEIREISRIFNFSPEEIESILKELEDENKIFPLTAEGPRDIHYMLKADIQLQLLIDMKKSPQKPAFLISSRLSPSNNWRKEEWVIIIQDYVLGKNLKSQLPSYADFEPLRYILMHMPTFPEWMPFFQNIPIYIIDTLFHEYKYIWASGLLHPNITCMINGYFENEKIEPTIREKYKLEFAFYQYILPGHINEIPQKISTDMPEGMYYHAIYHQYRGDLSKALDLYSQSLKGMNTKTFDNALLNLFYTIALLNDSTIESKKTLRNLFMRDYLPSEMMPAQLLALYALNEKMESAIEHILYNYDKFSPLVKVLIMLITHHYQLQKKIKLNISNDEIQQFIDADHLKLLQLECSLDFSPYIGKADCLIQEIGFPPLLPPFQKMNEWERVLALLLDKSKELSPKNKEKKESSESQSRIIYRIDRHYNINPYLQKSKDGIVWSKGRIISLTTFQQGMSEMNETDHALTLCIKKLSNDWEEKSRMRFSGAKPIMQLVGYPLVFSDENPERQITIRKEEPQITVIKTTSGFKIESNVDTNKIEGNYMVKREKETLIKIIELRNFQRDIILILNRISIFPLQAEKQLTEVLQELNKNFIIHSDLPA</sequence>
<organism evidence="1 2">
    <name type="scientific">Phocaeicola dorei DSM 17855</name>
    <dbReference type="NCBI Taxonomy" id="483217"/>
    <lineage>
        <taxon>Bacteria</taxon>
        <taxon>Pseudomonadati</taxon>
        <taxon>Bacteroidota</taxon>
        <taxon>Bacteroidia</taxon>
        <taxon>Bacteroidales</taxon>
        <taxon>Bacteroidaceae</taxon>
        <taxon>Phocaeicola</taxon>
    </lineage>
</organism>
<dbReference type="EMBL" id="ABWZ01000027">
    <property type="protein sequence ID" value="EEB26127.1"/>
    <property type="molecule type" value="Genomic_DNA"/>
</dbReference>
<reference evidence="1 2" key="2">
    <citation type="submission" date="2008-10" db="EMBL/GenBank/DDBJ databases">
        <authorList>
            <person name="Fulton L."/>
            <person name="Clifton S."/>
            <person name="Fulton B."/>
            <person name="Xu J."/>
            <person name="Minx P."/>
            <person name="Pepin K.H."/>
            <person name="Johnson M."/>
            <person name="Thiruvilangam P."/>
            <person name="Bhonagiri V."/>
            <person name="Nash W.E."/>
            <person name="Mardis E.R."/>
            <person name="Wilson R.K."/>
        </authorList>
    </citation>
    <scope>NUCLEOTIDE SEQUENCE [LARGE SCALE GENOMIC DNA]</scope>
    <source>
        <strain evidence="1 2">DSM 17855</strain>
    </source>
</reference>
<dbReference type="Proteomes" id="UP000004849">
    <property type="component" value="Unassembled WGS sequence"/>
</dbReference>
<dbReference type="AlphaFoldDB" id="B6VVS0"/>